<dbReference type="PROSITE" id="PS50887">
    <property type="entry name" value="GGDEF"/>
    <property type="match status" value="1"/>
</dbReference>
<evidence type="ECO:0000313" key="2">
    <source>
        <dbReference type="EMBL" id="ASN82880.1"/>
    </source>
</evidence>
<keyword evidence="3" id="KW-1185">Reference proteome</keyword>
<dbReference type="Pfam" id="PF00990">
    <property type="entry name" value="GGDEF"/>
    <property type="match status" value="2"/>
</dbReference>
<dbReference type="GO" id="GO:0005886">
    <property type="term" value="C:plasma membrane"/>
    <property type="evidence" value="ECO:0007669"/>
    <property type="project" value="TreeGrafter"/>
</dbReference>
<dbReference type="SUPFAM" id="SSF55781">
    <property type="entry name" value="GAF domain-like"/>
    <property type="match status" value="1"/>
</dbReference>
<organism evidence="2 3">
    <name type="scientific">Deinococcus ficus</name>
    <dbReference type="NCBI Taxonomy" id="317577"/>
    <lineage>
        <taxon>Bacteria</taxon>
        <taxon>Thermotogati</taxon>
        <taxon>Deinococcota</taxon>
        <taxon>Deinococci</taxon>
        <taxon>Deinococcales</taxon>
        <taxon>Deinococcaceae</taxon>
        <taxon>Deinococcus</taxon>
    </lineage>
</organism>
<gene>
    <name evidence="2" type="ORF">DFI_16965</name>
</gene>
<dbReference type="STRING" id="317577.GCA_000419625_03463"/>
<dbReference type="Gene3D" id="3.30.450.40">
    <property type="match status" value="1"/>
</dbReference>
<dbReference type="PANTHER" id="PTHR45138:SF9">
    <property type="entry name" value="DIGUANYLATE CYCLASE DGCM-RELATED"/>
    <property type="match status" value="1"/>
</dbReference>
<dbReference type="Proteomes" id="UP000259030">
    <property type="component" value="Plasmid pDFI2"/>
</dbReference>
<dbReference type="PANTHER" id="PTHR45138">
    <property type="entry name" value="REGULATORY COMPONENTS OF SENSORY TRANSDUCTION SYSTEM"/>
    <property type="match status" value="1"/>
</dbReference>
<feature type="domain" description="GGDEF" evidence="1">
    <location>
        <begin position="423"/>
        <end position="562"/>
    </location>
</feature>
<dbReference type="SUPFAM" id="SSF55073">
    <property type="entry name" value="Nucleotide cyclase"/>
    <property type="match status" value="2"/>
</dbReference>
<reference evidence="2 3" key="1">
    <citation type="submission" date="2017-05" db="EMBL/GenBank/DDBJ databases">
        <title>The complete genome sequence of Deinococcus ficus isolated from the rhizosphere of the Ficus religiosa L. in Taiwan.</title>
        <authorList>
            <person name="Wu K.-M."/>
            <person name="Liao T.-L."/>
            <person name="Liu Y.-M."/>
            <person name="Young C.-C."/>
            <person name="Tsai S.-F."/>
        </authorList>
    </citation>
    <scope>NUCLEOTIDE SEQUENCE [LARGE SCALE GENOMIC DNA]</scope>
    <source>
        <strain evidence="2 3">CC-FR2-10</strain>
        <plasmid evidence="3">pdfi2</plasmid>
    </source>
</reference>
<dbReference type="KEGG" id="dfc:DFI_16965"/>
<dbReference type="Gene3D" id="3.30.70.270">
    <property type="match status" value="1"/>
</dbReference>
<dbReference type="InterPro" id="IPR029016">
    <property type="entry name" value="GAF-like_dom_sf"/>
</dbReference>
<dbReference type="GO" id="GO:0043709">
    <property type="term" value="P:cell adhesion involved in single-species biofilm formation"/>
    <property type="evidence" value="ECO:0007669"/>
    <property type="project" value="TreeGrafter"/>
</dbReference>
<dbReference type="InterPro" id="IPR043128">
    <property type="entry name" value="Rev_trsase/Diguanyl_cyclase"/>
</dbReference>
<dbReference type="SMART" id="SM00267">
    <property type="entry name" value="GGDEF"/>
    <property type="match status" value="1"/>
</dbReference>
<sequence>MTPLFHLSASLSECVSLGAFRDRLRAMLADDPALPFTLSPDGSGPILRPTGAAELPADQAVFLQLVNNLHARLVTLDRQARVNGLAEQFARRDEENPSLSTFAEELCRIFEVRGLAGLGVAGGALRRVPHWDAGKPVVPAFTPEDVAVIRAGEVSFRPDGVLLPLGGKYRPRAAFWLDAGTSDRAWPDADRALLRQLGHQLGLEVERLQAVRYTRSLQVLHAELLGGELEDAYQPLLERALATIPGAECGSLLIREGGVFRYAASVTFDETELSEVTFPVGHTRDQWYGLGEEAWHRGVPRVQSRGLLAAHGTGYDLHGERVNAPLPSVAGIQANIGVPILYQGEVYAFLNVDSMTDPEAFDRESIDLAQSFARQAALLLHEARMRAQVHAAARTDVLTGLQNRRAFTESLTRELARARRHALPLSLLVADIRAFKAVNDTHGHLVGDQALMQVGEVLLRELRVSDVVFRPAGRDAPAGQGGALEVFRWGGDEFAVLLPETDLAGARVVRERLRAAMRGTDVAGQPIELNVGVAALRDGDVTGEVMLREADDAMYRDKQGSR</sequence>
<dbReference type="EMBL" id="CP021083">
    <property type="protein sequence ID" value="ASN82880.1"/>
    <property type="molecule type" value="Genomic_DNA"/>
</dbReference>
<accession>A0A221T1Y8</accession>
<geneLocation type="plasmid" evidence="3">
    <name>pdfi2</name>
</geneLocation>
<dbReference type="InterPro" id="IPR000160">
    <property type="entry name" value="GGDEF_dom"/>
</dbReference>
<dbReference type="Pfam" id="PF01590">
    <property type="entry name" value="GAF"/>
    <property type="match status" value="1"/>
</dbReference>
<evidence type="ECO:0000259" key="1">
    <source>
        <dbReference type="PROSITE" id="PS50887"/>
    </source>
</evidence>
<keyword evidence="2" id="KW-0614">Plasmid</keyword>
<dbReference type="GO" id="GO:1902201">
    <property type="term" value="P:negative regulation of bacterial-type flagellum-dependent cell motility"/>
    <property type="evidence" value="ECO:0007669"/>
    <property type="project" value="TreeGrafter"/>
</dbReference>
<proteinExistence type="predicted"/>
<dbReference type="InterPro" id="IPR003018">
    <property type="entry name" value="GAF"/>
</dbReference>
<evidence type="ECO:0000313" key="3">
    <source>
        <dbReference type="Proteomes" id="UP000259030"/>
    </source>
</evidence>
<dbReference type="AlphaFoldDB" id="A0A221T1Y8"/>
<name>A0A221T1Y8_9DEIO</name>
<dbReference type="NCBIfam" id="TIGR00254">
    <property type="entry name" value="GGDEF"/>
    <property type="match status" value="2"/>
</dbReference>
<protein>
    <submittedName>
        <fullName evidence="2">GGDEF domain-containing protein</fullName>
    </submittedName>
</protein>
<dbReference type="InterPro" id="IPR050469">
    <property type="entry name" value="Diguanylate_Cyclase"/>
</dbReference>
<dbReference type="GO" id="GO:0052621">
    <property type="term" value="F:diguanylate cyclase activity"/>
    <property type="evidence" value="ECO:0007669"/>
    <property type="project" value="TreeGrafter"/>
</dbReference>
<dbReference type="CDD" id="cd01949">
    <property type="entry name" value="GGDEF"/>
    <property type="match status" value="1"/>
</dbReference>
<dbReference type="InterPro" id="IPR029787">
    <property type="entry name" value="Nucleotide_cyclase"/>
</dbReference>
<dbReference type="RefSeq" id="WP_051307558.1">
    <property type="nucleotide sequence ID" value="NZ_CP021083.1"/>
</dbReference>
<dbReference type="SMART" id="SM00065">
    <property type="entry name" value="GAF"/>
    <property type="match status" value="1"/>
</dbReference>